<feature type="compositionally biased region" description="Basic and acidic residues" evidence="1">
    <location>
        <begin position="147"/>
        <end position="168"/>
    </location>
</feature>
<reference evidence="3 4" key="1">
    <citation type="submission" date="2024-01" db="EMBL/GenBank/DDBJ databases">
        <title>A draft genome for the cacao thread blight pathogen Marasmiellus scandens.</title>
        <authorList>
            <person name="Baruah I.K."/>
            <person name="Leung J."/>
            <person name="Bukari Y."/>
            <person name="Amoako-Attah I."/>
            <person name="Meinhardt L.W."/>
            <person name="Bailey B.A."/>
            <person name="Cohen S.P."/>
        </authorList>
    </citation>
    <scope>NUCLEOTIDE SEQUENCE [LARGE SCALE GENOMIC DNA]</scope>
    <source>
        <strain evidence="3 4">GH-19</strain>
    </source>
</reference>
<name>A0ABR1KB74_9AGAR</name>
<organism evidence="3 4">
    <name type="scientific">Marasmiellus scandens</name>
    <dbReference type="NCBI Taxonomy" id="2682957"/>
    <lineage>
        <taxon>Eukaryota</taxon>
        <taxon>Fungi</taxon>
        <taxon>Dikarya</taxon>
        <taxon>Basidiomycota</taxon>
        <taxon>Agaricomycotina</taxon>
        <taxon>Agaricomycetes</taxon>
        <taxon>Agaricomycetidae</taxon>
        <taxon>Agaricales</taxon>
        <taxon>Marasmiineae</taxon>
        <taxon>Omphalotaceae</taxon>
        <taxon>Marasmiellus</taxon>
    </lineage>
</organism>
<dbReference type="PANTHER" id="PTHR38849:SF1">
    <property type="entry name" value="SMALL SECRETED PROTEIN"/>
    <property type="match status" value="1"/>
</dbReference>
<gene>
    <name evidence="3" type="ORF">VKT23_001015</name>
</gene>
<feature type="chain" id="PRO_5045161897" description="Small secreted protein" evidence="2">
    <location>
        <begin position="21"/>
        <end position="177"/>
    </location>
</feature>
<feature type="signal peptide" evidence="2">
    <location>
        <begin position="1"/>
        <end position="20"/>
    </location>
</feature>
<comment type="caution">
    <text evidence="3">The sequence shown here is derived from an EMBL/GenBank/DDBJ whole genome shotgun (WGS) entry which is preliminary data.</text>
</comment>
<sequence>MARFTLIAFLFSLLAAFVSAAPVPLVKKALARRAFQELDYADFQISDGVAGQAEAEANAVFVDPFKGVDLATIDDATVEALQTMREAAEDAETSLFNPAIEAASGAQADALQVGKIKNKVLKLTGEVQVLQIQLAQAQAAGDDTSDIEEKLSEEQTKLSKNIDTDVKSAGEPSKGVA</sequence>
<protein>
    <recommendedName>
        <fullName evidence="5">Small secreted protein</fullName>
    </recommendedName>
</protein>
<dbReference type="Proteomes" id="UP001498398">
    <property type="component" value="Unassembled WGS sequence"/>
</dbReference>
<dbReference type="EMBL" id="JBANRG010000001">
    <property type="protein sequence ID" value="KAK7472908.1"/>
    <property type="molecule type" value="Genomic_DNA"/>
</dbReference>
<feature type="region of interest" description="Disordered" evidence="1">
    <location>
        <begin position="138"/>
        <end position="177"/>
    </location>
</feature>
<evidence type="ECO:0000256" key="1">
    <source>
        <dbReference type="SAM" id="MobiDB-lite"/>
    </source>
</evidence>
<evidence type="ECO:0008006" key="5">
    <source>
        <dbReference type="Google" id="ProtNLM"/>
    </source>
</evidence>
<keyword evidence="4" id="KW-1185">Reference proteome</keyword>
<keyword evidence="2" id="KW-0732">Signal</keyword>
<dbReference type="PANTHER" id="PTHR38849">
    <property type="entry name" value="SMALL SECRETED PROTEIN"/>
    <property type="match status" value="1"/>
</dbReference>
<accession>A0ABR1KB74</accession>
<evidence type="ECO:0000313" key="4">
    <source>
        <dbReference type="Proteomes" id="UP001498398"/>
    </source>
</evidence>
<evidence type="ECO:0000256" key="2">
    <source>
        <dbReference type="SAM" id="SignalP"/>
    </source>
</evidence>
<evidence type="ECO:0000313" key="3">
    <source>
        <dbReference type="EMBL" id="KAK7472908.1"/>
    </source>
</evidence>
<proteinExistence type="predicted"/>